<name>A0A1I4CTC3_9PROT</name>
<organism evidence="2 3">
    <name type="scientific">Nitrosomonas aestuarii</name>
    <dbReference type="NCBI Taxonomy" id="52441"/>
    <lineage>
        <taxon>Bacteria</taxon>
        <taxon>Pseudomonadati</taxon>
        <taxon>Pseudomonadota</taxon>
        <taxon>Betaproteobacteria</taxon>
        <taxon>Nitrosomonadales</taxon>
        <taxon>Nitrosomonadaceae</taxon>
        <taxon>Nitrosomonas</taxon>
    </lineage>
</organism>
<dbReference type="InterPro" id="IPR010895">
    <property type="entry name" value="CHRD"/>
</dbReference>
<evidence type="ECO:0000313" key="3">
    <source>
        <dbReference type="Proteomes" id="UP000199533"/>
    </source>
</evidence>
<evidence type="ECO:0000259" key="1">
    <source>
        <dbReference type="Pfam" id="PF07452"/>
    </source>
</evidence>
<reference evidence="3" key="1">
    <citation type="submission" date="2016-10" db="EMBL/GenBank/DDBJ databases">
        <authorList>
            <person name="Varghese N."/>
            <person name="Submissions S."/>
        </authorList>
    </citation>
    <scope>NUCLEOTIDE SEQUENCE [LARGE SCALE GENOMIC DNA]</scope>
    <source>
        <strain evidence="3">Nm69</strain>
    </source>
</reference>
<sequence length="89" mass="9504">MASSGLSLRPCRSAPVDVSNGALEVTLDNSDIIPPETMDACDVPLNNIASLAFAMRAGKIYANVHRTAFPAGVIRGQLLENKDNYDDLN</sequence>
<keyword evidence="3" id="KW-1185">Reference proteome</keyword>
<evidence type="ECO:0000313" key="2">
    <source>
        <dbReference type="EMBL" id="SFK83487.1"/>
    </source>
</evidence>
<feature type="domain" description="CHRD" evidence="1">
    <location>
        <begin position="20"/>
        <end position="78"/>
    </location>
</feature>
<dbReference type="Pfam" id="PF07452">
    <property type="entry name" value="CHRD"/>
    <property type="match status" value="1"/>
</dbReference>
<protein>
    <submittedName>
        <fullName evidence="2">CHRD domain-containing protein</fullName>
    </submittedName>
</protein>
<gene>
    <name evidence="2" type="ORF">SAMN05216302_10179</name>
</gene>
<dbReference type="STRING" id="52441.SAMN05216302_10179"/>
<accession>A0A1I4CTC3</accession>
<dbReference type="AlphaFoldDB" id="A0A1I4CTC3"/>
<dbReference type="Proteomes" id="UP000199533">
    <property type="component" value="Unassembled WGS sequence"/>
</dbReference>
<dbReference type="OrthoDB" id="571052at2"/>
<dbReference type="RefSeq" id="WP_090700203.1">
    <property type="nucleotide sequence ID" value="NZ_FOSP01000017.1"/>
</dbReference>
<proteinExistence type="predicted"/>
<dbReference type="EMBL" id="FOSP01000017">
    <property type="protein sequence ID" value="SFK83487.1"/>
    <property type="molecule type" value="Genomic_DNA"/>
</dbReference>